<dbReference type="GO" id="GO:0000976">
    <property type="term" value="F:transcription cis-regulatory region binding"/>
    <property type="evidence" value="ECO:0007669"/>
    <property type="project" value="UniProtKB-ARBA"/>
</dbReference>
<dbReference type="Proteomes" id="UP000604825">
    <property type="component" value="Unassembled WGS sequence"/>
</dbReference>
<evidence type="ECO:0000256" key="4">
    <source>
        <dbReference type="ARBA" id="ARBA00022771"/>
    </source>
</evidence>
<keyword evidence="5" id="KW-0862">Zinc</keyword>
<keyword evidence="11" id="KW-1185">Reference proteome</keyword>
<accession>A0A811ME56</accession>
<protein>
    <submittedName>
        <fullName evidence="10">Uncharacterized protein</fullName>
    </submittedName>
</protein>
<dbReference type="PANTHER" id="PTHR31675:SF0">
    <property type="entry name" value="AXIAL REGULATOR YABBY 1"/>
    <property type="match status" value="1"/>
</dbReference>
<dbReference type="CDD" id="cd00084">
    <property type="entry name" value="HMG-box_SF"/>
    <property type="match status" value="1"/>
</dbReference>
<dbReference type="InterPro" id="IPR056775">
    <property type="entry name" value="YABBY_C"/>
</dbReference>
<dbReference type="InterPro" id="IPR056776">
    <property type="entry name" value="YABBY_N"/>
</dbReference>
<evidence type="ECO:0000256" key="1">
    <source>
        <dbReference type="ARBA" id="ARBA00004123"/>
    </source>
</evidence>
<dbReference type="GO" id="GO:0005634">
    <property type="term" value="C:nucleus"/>
    <property type="evidence" value="ECO:0007669"/>
    <property type="project" value="UniProtKB-SubCell"/>
</dbReference>
<evidence type="ECO:0000256" key="3">
    <source>
        <dbReference type="ARBA" id="ARBA00022723"/>
    </source>
</evidence>
<feature type="domain" description="YABBY N-terminal" evidence="9">
    <location>
        <begin position="48"/>
        <end position="97"/>
    </location>
</feature>
<dbReference type="Gene3D" id="1.10.30.10">
    <property type="entry name" value="High mobility group box domain"/>
    <property type="match status" value="1"/>
</dbReference>
<comment type="caution">
    <text evidence="10">The sequence shown here is derived from an EMBL/GenBank/DDBJ whole genome shotgun (WGS) entry which is preliminary data.</text>
</comment>
<dbReference type="AlphaFoldDB" id="A0A811ME56"/>
<evidence type="ECO:0000256" key="5">
    <source>
        <dbReference type="ARBA" id="ARBA00022833"/>
    </source>
</evidence>
<dbReference type="GO" id="GO:0009944">
    <property type="term" value="P:polarity specification of adaxial/abaxial axis"/>
    <property type="evidence" value="ECO:0007669"/>
    <property type="project" value="TreeGrafter"/>
</dbReference>
<comment type="similarity">
    <text evidence="2">Belongs to the YABBY family.</text>
</comment>
<feature type="domain" description="YABBY protein C-terminal" evidence="8">
    <location>
        <begin position="205"/>
        <end position="268"/>
    </location>
</feature>
<comment type="subcellular location">
    <subcellularLocation>
        <location evidence="1">Nucleus</location>
    </subcellularLocation>
</comment>
<evidence type="ECO:0000259" key="9">
    <source>
        <dbReference type="Pfam" id="PF24868"/>
    </source>
</evidence>
<proteinExistence type="inferred from homology"/>
<evidence type="ECO:0000256" key="7">
    <source>
        <dbReference type="SAM" id="MobiDB-lite"/>
    </source>
</evidence>
<keyword evidence="3" id="KW-0479">Metal-binding</keyword>
<dbReference type="GO" id="GO:0008270">
    <property type="term" value="F:zinc ion binding"/>
    <property type="evidence" value="ECO:0007669"/>
    <property type="project" value="UniProtKB-KW"/>
</dbReference>
<keyword evidence="6" id="KW-0539">Nucleus</keyword>
<dbReference type="InterPro" id="IPR036910">
    <property type="entry name" value="HMG_box_dom_sf"/>
</dbReference>
<dbReference type="PANTHER" id="PTHR31675">
    <property type="entry name" value="PROTEIN YABBY 6-RELATED"/>
    <property type="match status" value="1"/>
</dbReference>
<dbReference type="OrthoDB" id="678334at2759"/>
<evidence type="ECO:0000256" key="2">
    <source>
        <dbReference type="ARBA" id="ARBA00010325"/>
    </source>
</evidence>
<sequence>MSSSSSSSSAASAATVFPPSPQLPPPLLVENLPPLHQLTPVAAAAAPASEQLCYVHCHFCDTVLVVSVPTSSLFKTVTVRCGHCSSLLTVNMRGLLFPGTPTNTAAAAAPPIAAVTSTTTTAATITTAPPPATSVNNGQFHFPQSLNHAPNPHHQSLLLDEISSAANPSLQLLEQHGLGGLIPSGRNAAAPPPPPPLAAGKGAKEPSPRTNPVINRPPEKRQRVPSAYNRFIKDEIQRIKAGNPDISHREAFSAAAKNWAHFPHIHFGLMPDHQGLKKTSLLPQDLQRKDGLLKEGIYAAAAAAAAAANMGVAPY</sequence>
<dbReference type="GO" id="GO:2000024">
    <property type="term" value="P:regulation of leaf development"/>
    <property type="evidence" value="ECO:0007669"/>
    <property type="project" value="TreeGrafter"/>
</dbReference>
<dbReference type="EMBL" id="CAJGYO010000001">
    <property type="protein sequence ID" value="CAD6205526.1"/>
    <property type="molecule type" value="Genomic_DNA"/>
</dbReference>
<gene>
    <name evidence="10" type="ORF">NCGR_LOCUS3357</name>
</gene>
<dbReference type="GO" id="GO:0010158">
    <property type="term" value="P:abaxial cell fate specification"/>
    <property type="evidence" value="ECO:0007669"/>
    <property type="project" value="TreeGrafter"/>
</dbReference>
<evidence type="ECO:0000313" key="11">
    <source>
        <dbReference type="Proteomes" id="UP000604825"/>
    </source>
</evidence>
<dbReference type="FunFam" id="1.10.30.10:FF:000047">
    <property type="entry name" value="Axial regulator YABBY"/>
    <property type="match status" value="1"/>
</dbReference>
<name>A0A811ME56_9POAL</name>
<evidence type="ECO:0000259" key="8">
    <source>
        <dbReference type="Pfam" id="PF04690"/>
    </source>
</evidence>
<dbReference type="GO" id="GO:1902183">
    <property type="term" value="P:regulation of shoot apical meristem development"/>
    <property type="evidence" value="ECO:0007669"/>
    <property type="project" value="TreeGrafter"/>
</dbReference>
<feature type="region of interest" description="Disordered" evidence="7">
    <location>
        <begin position="181"/>
        <end position="226"/>
    </location>
</feature>
<dbReference type="Pfam" id="PF24868">
    <property type="entry name" value="YABBY_N"/>
    <property type="match status" value="1"/>
</dbReference>
<dbReference type="InterPro" id="IPR006780">
    <property type="entry name" value="YABBY"/>
</dbReference>
<dbReference type="GO" id="GO:0010154">
    <property type="term" value="P:fruit development"/>
    <property type="evidence" value="ECO:0007669"/>
    <property type="project" value="TreeGrafter"/>
</dbReference>
<dbReference type="SUPFAM" id="SSF47095">
    <property type="entry name" value="HMG-box"/>
    <property type="match status" value="1"/>
</dbReference>
<evidence type="ECO:0000256" key="6">
    <source>
        <dbReference type="ARBA" id="ARBA00023242"/>
    </source>
</evidence>
<organism evidence="10 11">
    <name type="scientific">Miscanthus lutarioriparius</name>
    <dbReference type="NCBI Taxonomy" id="422564"/>
    <lineage>
        <taxon>Eukaryota</taxon>
        <taxon>Viridiplantae</taxon>
        <taxon>Streptophyta</taxon>
        <taxon>Embryophyta</taxon>
        <taxon>Tracheophyta</taxon>
        <taxon>Spermatophyta</taxon>
        <taxon>Magnoliopsida</taxon>
        <taxon>Liliopsida</taxon>
        <taxon>Poales</taxon>
        <taxon>Poaceae</taxon>
        <taxon>PACMAD clade</taxon>
        <taxon>Panicoideae</taxon>
        <taxon>Andropogonodae</taxon>
        <taxon>Andropogoneae</taxon>
        <taxon>Saccharinae</taxon>
        <taxon>Miscanthus</taxon>
    </lineage>
</organism>
<dbReference type="Pfam" id="PF04690">
    <property type="entry name" value="YABBY"/>
    <property type="match status" value="1"/>
</dbReference>
<keyword evidence="4" id="KW-0863">Zinc-finger</keyword>
<reference evidence="10" key="1">
    <citation type="submission" date="2020-10" db="EMBL/GenBank/DDBJ databases">
        <authorList>
            <person name="Han B."/>
            <person name="Lu T."/>
            <person name="Zhao Q."/>
            <person name="Huang X."/>
            <person name="Zhao Y."/>
        </authorList>
    </citation>
    <scope>NUCLEOTIDE SEQUENCE</scope>
</reference>
<evidence type="ECO:0000313" key="10">
    <source>
        <dbReference type="EMBL" id="CAD6205526.1"/>
    </source>
</evidence>